<evidence type="ECO:0000256" key="6">
    <source>
        <dbReference type="ARBA" id="ARBA00023136"/>
    </source>
</evidence>
<keyword evidence="4" id="KW-0677">Repeat</keyword>
<evidence type="ECO:0000256" key="2">
    <source>
        <dbReference type="ARBA" id="ARBA00022692"/>
    </source>
</evidence>
<keyword evidence="9" id="KW-0325">Glycoprotein</keyword>
<name>A0A443SW14_9ACAR</name>
<dbReference type="VEuPathDB" id="VectorBase:LDEU000334"/>
<evidence type="ECO:0000313" key="12">
    <source>
        <dbReference type="Proteomes" id="UP000288716"/>
    </source>
</evidence>
<dbReference type="InterPro" id="IPR051221">
    <property type="entry name" value="LDLR-related"/>
</dbReference>
<gene>
    <name evidence="11" type="ORF">B4U80_10073</name>
</gene>
<feature type="disulfide bond" evidence="10">
    <location>
        <begin position="152"/>
        <end position="170"/>
    </location>
</feature>
<keyword evidence="2" id="KW-0812">Transmembrane</keyword>
<keyword evidence="12" id="KW-1185">Reference proteome</keyword>
<feature type="disulfide bond" evidence="10">
    <location>
        <begin position="239"/>
        <end position="254"/>
    </location>
</feature>
<evidence type="ECO:0000256" key="4">
    <source>
        <dbReference type="ARBA" id="ARBA00022737"/>
    </source>
</evidence>
<dbReference type="STRING" id="299467.A0A443SW14"/>
<evidence type="ECO:0000256" key="9">
    <source>
        <dbReference type="ARBA" id="ARBA00023180"/>
    </source>
</evidence>
<keyword evidence="7 10" id="KW-1015">Disulfide bond</keyword>
<dbReference type="PROSITE" id="PS01209">
    <property type="entry name" value="LDLRA_1"/>
    <property type="match status" value="3"/>
</dbReference>
<feature type="disulfide bond" evidence="10">
    <location>
        <begin position="164"/>
        <end position="179"/>
    </location>
</feature>
<feature type="disulfide bond" evidence="10">
    <location>
        <begin position="220"/>
        <end position="232"/>
    </location>
</feature>
<feature type="disulfide bond" evidence="10">
    <location>
        <begin position="227"/>
        <end position="245"/>
    </location>
</feature>
<dbReference type="GO" id="GO:0016324">
    <property type="term" value="C:apical plasma membrane"/>
    <property type="evidence" value="ECO:0007669"/>
    <property type="project" value="TreeGrafter"/>
</dbReference>
<feature type="disulfide bond" evidence="10">
    <location>
        <begin position="74"/>
        <end position="92"/>
    </location>
</feature>
<feature type="disulfide bond" evidence="10">
    <location>
        <begin position="86"/>
        <end position="101"/>
    </location>
</feature>
<feature type="disulfide bond" evidence="10">
    <location>
        <begin position="67"/>
        <end position="79"/>
    </location>
</feature>
<dbReference type="InterPro" id="IPR023415">
    <property type="entry name" value="LDLR_class-A_CS"/>
</dbReference>
<evidence type="ECO:0000256" key="3">
    <source>
        <dbReference type="ARBA" id="ARBA00022729"/>
    </source>
</evidence>
<evidence type="ECO:0000256" key="5">
    <source>
        <dbReference type="ARBA" id="ARBA00022989"/>
    </source>
</evidence>
<evidence type="ECO:0000256" key="10">
    <source>
        <dbReference type="PROSITE-ProRule" id="PRU00124"/>
    </source>
</evidence>
<evidence type="ECO:0000256" key="1">
    <source>
        <dbReference type="ARBA" id="ARBA00004167"/>
    </source>
</evidence>
<feature type="disulfide bond" evidence="10">
    <location>
        <begin position="114"/>
        <end position="132"/>
    </location>
</feature>
<dbReference type="InterPro" id="IPR002172">
    <property type="entry name" value="LDrepeatLR_classA_rpt"/>
</dbReference>
<comment type="caution">
    <text evidence="11">The sequence shown here is derived from an EMBL/GenBank/DDBJ whole genome shotgun (WGS) entry which is preliminary data.</text>
</comment>
<dbReference type="PANTHER" id="PTHR22722">
    <property type="entry name" value="LOW-DENSITY LIPOPROTEIN RECEPTOR-RELATED PROTEIN 2-RELATED"/>
    <property type="match status" value="1"/>
</dbReference>
<dbReference type="SUPFAM" id="SSF57424">
    <property type="entry name" value="LDL receptor-like module"/>
    <property type="match status" value="5"/>
</dbReference>
<sequence>MRRRSHRFVVREQPCTHCGTDTFACGVNGLANPLGSNCTCIPIKWRCDGDIDCSDSSDEIGCENPICSKEHFICSSGRCILKQWWCDGDNDCGDNSDEDDCEPRTCDSSAEFQCSNGRCIKREWNCDKDDDCGDGSDEECPGRPCATSEFRCHKGGCISLQWHCDGDIDCQDGSDELDCGKDHLLFFFVFAIIRLSQTDTKKRKANHFRTDLVPQDRVTCPSGQHRCRNGRCISEAYRCDGDNDCGDWSDEEKCGQCSSCKEKWNAEMESLDAQTDNA</sequence>
<dbReference type="PRINTS" id="PR00261">
    <property type="entry name" value="LDLRECEPTOR"/>
</dbReference>
<dbReference type="InterPro" id="IPR036055">
    <property type="entry name" value="LDL_receptor-like_sf"/>
</dbReference>
<keyword evidence="5" id="KW-1133">Transmembrane helix</keyword>
<accession>A0A443SW14</accession>
<keyword evidence="11" id="KW-0449">Lipoprotein</keyword>
<feature type="disulfide bond" evidence="10">
    <location>
        <begin position="47"/>
        <end position="62"/>
    </location>
</feature>
<dbReference type="EMBL" id="NCKV01000084">
    <property type="protein sequence ID" value="RWS31706.1"/>
    <property type="molecule type" value="Genomic_DNA"/>
</dbReference>
<dbReference type="OrthoDB" id="6436915at2759"/>
<evidence type="ECO:0000256" key="8">
    <source>
        <dbReference type="ARBA" id="ARBA00023170"/>
    </source>
</evidence>
<dbReference type="Pfam" id="PF00057">
    <property type="entry name" value="Ldl_recept_a"/>
    <property type="match status" value="5"/>
</dbReference>
<reference evidence="11 12" key="1">
    <citation type="journal article" date="2018" name="Gigascience">
        <title>Genomes of trombidid mites reveal novel predicted allergens and laterally-transferred genes associated with secondary metabolism.</title>
        <authorList>
            <person name="Dong X."/>
            <person name="Chaisiri K."/>
            <person name="Xia D."/>
            <person name="Armstrong S.D."/>
            <person name="Fang Y."/>
            <person name="Donnelly M.J."/>
            <person name="Kadowaki T."/>
            <person name="McGarry J.W."/>
            <person name="Darby A.C."/>
            <person name="Makepeace B.L."/>
        </authorList>
    </citation>
    <scope>NUCLEOTIDE SEQUENCE [LARGE SCALE GENOMIC DNA]</scope>
    <source>
        <strain evidence="11">UoL-UT</strain>
    </source>
</reference>
<dbReference type="GO" id="GO:0042562">
    <property type="term" value="F:hormone binding"/>
    <property type="evidence" value="ECO:0007669"/>
    <property type="project" value="TreeGrafter"/>
</dbReference>
<proteinExistence type="predicted"/>
<dbReference type="FunFam" id="4.10.400.10:FF:000065">
    <property type="entry name" value="Transmembrane protease serine 7"/>
    <property type="match status" value="2"/>
</dbReference>
<dbReference type="GO" id="GO:0043235">
    <property type="term" value="C:receptor complex"/>
    <property type="evidence" value="ECO:0007669"/>
    <property type="project" value="TreeGrafter"/>
</dbReference>
<dbReference type="FunFam" id="4.10.400.10:FF:000034">
    <property type="entry name" value="Low-density lipoprotein receptor-related protein 2"/>
    <property type="match status" value="1"/>
</dbReference>
<keyword evidence="8 11" id="KW-0675">Receptor</keyword>
<keyword evidence="3" id="KW-0732">Signal</keyword>
<comment type="subcellular location">
    <subcellularLocation>
        <location evidence="1">Membrane</location>
        <topology evidence="1">Single-pass membrane protein</topology>
    </subcellularLocation>
</comment>
<dbReference type="GO" id="GO:0006898">
    <property type="term" value="P:receptor-mediated endocytosis"/>
    <property type="evidence" value="ECO:0007669"/>
    <property type="project" value="TreeGrafter"/>
</dbReference>
<keyword evidence="6" id="KW-0472">Membrane</keyword>
<organism evidence="11 12">
    <name type="scientific">Leptotrombidium deliense</name>
    <dbReference type="NCBI Taxonomy" id="299467"/>
    <lineage>
        <taxon>Eukaryota</taxon>
        <taxon>Metazoa</taxon>
        <taxon>Ecdysozoa</taxon>
        <taxon>Arthropoda</taxon>
        <taxon>Chelicerata</taxon>
        <taxon>Arachnida</taxon>
        <taxon>Acari</taxon>
        <taxon>Acariformes</taxon>
        <taxon>Trombidiformes</taxon>
        <taxon>Prostigmata</taxon>
        <taxon>Anystina</taxon>
        <taxon>Parasitengona</taxon>
        <taxon>Trombiculoidea</taxon>
        <taxon>Trombiculidae</taxon>
        <taxon>Leptotrombidium</taxon>
    </lineage>
</organism>
<dbReference type="Gene3D" id="4.10.400.10">
    <property type="entry name" value="Low-density Lipoprotein Receptor"/>
    <property type="match status" value="5"/>
</dbReference>
<dbReference type="AlphaFoldDB" id="A0A443SW14"/>
<dbReference type="CDD" id="cd00112">
    <property type="entry name" value="LDLa"/>
    <property type="match status" value="4"/>
</dbReference>
<protein>
    <submittedName>
        <fullName evidence="11">Low-density lipoprotein receptor-related protein 4-like protein</fullName>
    </submittedName>
</protein>
<feature type="disulfide bond" evidence="10">
    <location>
        <begin position="145"/>
        <end position="157"/>
    </location>
</feature>
<dbReference type="PROSITE" id="PS50068">
    <property type="entry name" value="LDLRA_2"/>
    <property type="match status" value="5"/>
</dbReference>
<dbReference type="SMART" id="SM00192">
    <property type="entry name" value="LDLa"/>
    <property type="match status" value="5"/>
</dbReference>
<comment type="caution">
    <text evidence="10">Lacks conserved residue(s) required for the propagation of feature annotation.</text>
</comment>
<evidence type="ECO:0000313" key="11">
    <source>
        <dbReference type="EMBL" id="RWS31706.1"/>
    </source>
</evidence>
<evidence type="ECO:0000256" key="7">
    <source>
        <dbReference type="ARBA" id="ARBA00023157"/>
    </source>
</evidence>
<dbReference type="Proteomes" id="UP000288716">
    <property type="component" value="Unassembled WGS sequence"/>
</dbReference>